<proteinExistence type="predicted"/>
<accession>A0A917A8Z7</accession>
<sequence>MMGFLVIVAYYLVRVYSFIFVVYALLSFFPSAYQTWFGRMILQTVRPILLPLSKLPLQFGGFDWTILVLLIACDFLSSWLFHLAQLLG</sequence>
<gene>
    <name evidence="2" type="primary">ytdD</name>
    <name evidence="2" type="ORF">GCM10011510_14490</name>
</gene>
<dbReference type="EMBL" id="BMJN01000025">
    <property type="protein sequence ID" value="GGE34216.1"/>
    <property type="molecule type" value="Genomic_DNA"/>
</dbReference>
<evidence type="ECO:0000256" key="1">
    <source>
        <dbReference type="SAM" id="Phobius"/>
    </source>
</evidence>
<evidence type="ECO:0000313" key="3">
    <source>
        <dbReference type="Proteomes" id="UP000660801"/>
    </source>
</evidence>
<organism evidence="2 3">
    <name type="scientific">Streptococcus himalayensis</name>
    <dbReference type="NCBI Taxonomy" id="1888195"/>
    <lineage>
        <taxon>Bacteria</taxon>
        <taxon>Bacillati</taxon>
        <taxon>Bacillota</taxon>
        <taxon>Bacilli</taxon>
        <taxon>Lactobacillales</taxon>
        <taxon>Streptococcaceae</taxon>
        <taxon>Streptococcus</taxon>
    </lineage>
</organism>
<keyword evidence="1" id="KW-1133">Transmembrane helix</keyword>
<evidence type="ECO:0000313" key="2">
    <source>
        <dbReference type="EMBL" id="GGE34216.1"/>
    </source>
</evidence>
<name>A0A917A8Z7_9STRE</name>
<feature type="transmembrane region" description="Helical" evidence="1">
    <location>
        <begin position="7"/>
        <end position="29"/>
    </location>
</feature>
<dbReference type="Pfam" id="PF02325">
    <property type="entry name" value="CCB3_YggT"/>
    <property type="match status" value="1"/>
</dbReference>
<evidence type="ECO:0008006" key="4">
    <source>
        <dbReference type="Google" id="ProtNLM"/>
    </source>
</evidence>
<dbReference type="GO" id="GO:0016020">
    <property type="term" value="C:membrane"/>
    <property type="evidence" value="ECO:0007669"/>
    <property type="project" value="InterPro"/>
</dbReference>
<dbReference type="AlphaFoldDB" id="A0A917A8Z7"/>
<reference evidence="2" key="1">
    <citation type="journal article" date="2014" name="Int. J. Syst. Evol. Microbiol.">
        <title>Complete genome sequence of Corynebacterium casei LMG S-19264T (=DSM 44701T), isolated from a smear-ripened cheese.</title>
        <authorList>
            <consortium name="US DOE Joint Genome Institute (JGI-PGF)"/>
            <person name="Walter F."/>
            <person name="Albersmeier A."/>
            <person name="Kalinowski J."/>
            <person name="Ruckert C."/>
        </authorList>
    </citation>
    <scope>NUCLEOTIDE SEQUENCE</scope>
    <source>
        <strain evidence="2">CGMCC 1.15533</strain>
    </source>
</reference>
<keyword evidence="1" id="KW-0472">Membrane</keyword>
<feature type="transmembrane region" description="Helical" evidence="1">
    <location>
        <begin position="64"/>
        <end position="84"/>
    </location>
</feature>
<reference evidence="2" key="2">
    <citation type="submission" date="2020-09" db="EMBL/GenBank/DDBJ databases">
        <authorList>
            <person name="Sun Q."/>
            <person name="Zhou Y."/>
        </authorList>
    </citation>
    <scope>NUCLEOTIDE SEQUENCE</scope>
    <source>
        <strain evidence="2">CGMCC 1.15533</strain>
    </source>
</reference>
<dbReference type="RefSeq" id="WP_308419382.1">
    <property type="nucleotide sequence ID" value="NZ_BMJN01000025.1"/>
</dbReference>
<protein>
    <recommendedName>
        <fullName evidence="4">YggT family protein</fullName>
    </recommendedName>
</protein>
<dbReference type="Proteomes" id="UP000660801">
    <property type="component" value="Unassembled WGS sequence"/>
</dbReference>
<keyword evidence="3" id="KW-1185">Reference proteome</keyword>
<keyword evidence="1" id="KW-0812">Transmembrane</keyword>
<dbReference type="InterPro" id="IPR003425">
    <property type="entry name" value="CCB3/YggT"/>
</dbReference>
<comment type="caution">
    <text evidence="2">The sequence shown here is derived from an EMBL/GenBank/DDBJ whole genome shotgun (WGS) entry which is preliminary data.</text>
</comment>